<reference evidence="2" key="2">
    <citation type="submission" date="2020-09" db="EMBL/GenBank/DDBJ databases">
        <authorList>
            <person name="Sun Q."/>
            <person name="Kim S."/>
        </authorList>
    </citation>
    <scope>NUCLEOTIDE SEQUENCE</scope>
    <source>
        <strain evidence="2">KCTC 32501</strain>
    </source>
</reference>
<keyword evidence="1" id="KW-1133">Transmembrane helix</keyword>
<gene>
    <name evidence="2" type="ORF">GCM10009007_14160</name>
</gene>
<sequence length="444" mass="50932">MCLGRFRVKHFLIKDRKVMKIIILKALFFCFISSITCNSYAREHETAPLKLEELQDVIDNEYQTFVNKWMMVSLGERMGNAKYYDVSHIGASFKFAEDLINIKEVEDTFRAYCSYHKGFILEDKIPMNILLTERSGYFKPFESSSQMTCETATPNKVIGRMAYGKKIGKYTIRHFSGKNSMALYGILTEKINREAIPWKVGQYVTNGLFEGVILKIYSDTKQVAIQPNDKRVAPMINDLSDIFPVESLKTGQEIKTLSELKSNLSDDFNSFGKLWFPRAKWGSGMQSGATIERDSGVKRRVFKGYYPFSFIYGTFEAYCTHNQGKLILLLGEFDYKLYCVDTEKKDAIAKVDVGRYFPPVDNMFLSFSSTKNDYREFEAITKAREDKKNGVSKGEVIRVAKHSLSPANLGQKVVDSDAYGYYVQTQLNAFRWFAGDMVVKNIDY</sequence>
<protein>
    <submittedName>
        <fullName evidence="2">Uncharacterized protein</fullName>
    </submittedName>
</protein>
<accession>A0A8J3CLL4</accession>
<evidence type="ECO:0000313" key="2">
    <source>
        <dbReference type="EMBL" id="GHA74364.1"/>
    </source>
</evidence>
<keyword evidence="1" id="KW-0472">Membrane</keyword>
<dbReference type="EMBL" id="BMZG01000007">
    <property type="protein sequence ID" value="GHA74364.1"/>
    <property type="molecule type" value="Genomic_DNA"/>
</dbReference>
<evidence type="ECO:0000256" key="1">
    <source>
        <dbReference type="SAM" id="Phobius"/>
    </source>
</evidence>
<organism evidence="2 3">
    <name type="scientific">Formosimonas limnophila</name>
    <dbReference type="NCBI Taxonomy" id="1384487"/>
    <lineage>
        <taxon>Bacteria</taxon>
        <taxon>Pseudomonadati</taxon>
        <taxon>Pseudomonadota</taxon>
        <taxon>Betaproteobacteria</taxon>
        <taxon>Burkholderiales</taxon>
        <taxon>Burkholderiaceae</taxon>
        <taxon>Formosimonas</taxon>
    </lineage>
</organism>
<comment type="caution">
    <text evidence="2">The sequence shown here is derived from an EMBL/GenBank/DDBJ whole genome shotgun (WGS) entry which is preliminary data.</text>
</comment>
<dbReference type="AlphaFoldDB" id="A0A8J3CLL4"/>
<keyword evidence="3" id="KW-1185">Reference proteome</keyword>
<keyword evidence="1" id="KW-0812">Transmembrane</keyword>
<name>A0A8J3CLL4_9BURK</name>
<reference evidence="2" key="1">
    <citation type="journal article" date="2014" name="Int. J. Syst. Evol. Microbiol.">
        <title>Complete genome sequence of Corynebacterium casei LMG S-19264T (=DSM 44701T), isolated from a smear-ripened cheese.</title>
        <authorList>
            <consortium name="US DOE Joint Genome Institute (JGI-PGF)"/>
            <person name="Walter F."/>
            <person name="Albersmeier A."/>
            <person name="Kalinowski J."/>
            <person name="Ruckert C."/>
        </authorList>
    </citation>
    <scope>NUCLEOTIDE SEQUENCE</scope>
    <source>
        <strain evidence="2">KCTC 32501</strain>
    </source>
</reference>
<dbReference type="Proteomes" id="UP000614287">
    <property type="component" value="Unassembled WGS sequence"/>
</dbReference>
<proteinExistence type="predicted"/>
<feature type="transmembrane region" description="Helical" evidence="1">
    <location>
        <begin position="21"/>
        <end position="41"/>
    </location>
</feature>
<evidence type="ECO:0000313" key="3">
    <source>
        <dbReference type="Proteomes" id="UP000614287"/>
    </source>
</evidence>